<proteinExistence type="predicted"/>
<reference evidence="2" key="1">
    <citation type="submission" date="2018-10" db="EMBL/GenBank/DDBJ databases">
        <title>Hidden diversity of soil giant viruses.</title>
        <authorList>
            <person name="Schulz F."/>
            <person name="Alteio L."/>
            <person name="Goudeau D."/>
            <person name="Ryan E.M."/>
            <person name="Malmstrom R.R."/>
            <person name="Blanchard J."/>
            <person name="Woyke T."/>
        </authorList>
    </citation>
    <scope>NUCLEOTIDE SEQUENCE</scope>
    <source>
        <strain evidence="2">FNV1</strain>
    </source>
</reference>
<name>A0A3G4ZW68_9VIRU</name>
<accession>A0A3G4ZW68</accession>
<dbReference type="Gene3D" id="1.20.5.340">
    <property type="match status" value="1"/>
</dbReference>
<evidence type="ECO:0000313" key="2">
    <source>
        <dbReference type="EMBL" id="AYV79136.1"/>
    </source>
</evidence>
<gene>
    <name evidence="2" type="ORF">Faunusvirus3_16</name>
</gene>
<dbReference type="EMBL" id="MK072134">
    <property type="protein sequence ID" value="AYV79136.1"/>
    <property type="molecule type" value="Genomic_DNA"/>
</dbReference>
<feature type="coiled-coil region" evidence="1">
    <location>
        <begin position="87"/>
        <end position="149"/>
    </location>
</feature>
<evidence type="ECO:0000256" key="1">
    <source>
        <dbReference type="SAM" id="Coils"/>
    </source>
</evidence>
<organism evidence="2">
    <name type="scientific">Faunusvirus sp</name>
    <dbReference type="NCBI Taxonomy" id="2487766"/>
    <lineage>
        <taxon>Viruses</taxon>
        <taxon>Varidnaviria</taxon>
        <taxon>Bamfordvirae</taxon>
        <taxon>Nucleocytoviricota</taxon>
        <taxon>Megaviricetes</taxon>
        <taxon>Imitervirales</taxon>
        <taxon>Mimiviridae</taxon>
    </lineage>
</organism>
<sequence length="190" mass="22110">MNKDESLDSSQLTMPFIVDEHINDNDDKWYRNTVYNMKTELELLLMNLKLMSRQEDVISLNLSKFIDDTTKNIDALNTVIAHKNQLIAQQNKNIQSNQQNIFQLQNDLKTMNNTVTNLENSVGMYNTTVLELENRVKKCNETIIDLETRTKHNESSMAEINKKNYIDMYKNLRRGIIFPFASVLSKEISA</sequence>
<protein>
    <submittedName>
        <fullName evidence="2">Uncharacterized protein</fullName>
    </submittedName>
</protein>
<keyword evidence="1" id="KW-0175">Coiled coil</keyword>